<evidence type="ECO:0000313" key="2">
    <source>
        <dbReference type="EMBL" id="KFO34573.1"/>
    </source>
</evidence>
<dbReference type="AlphaFoldDB" id="A0A091DVR5"/>
<name>A0A091DVR5_FUKDA</name>
<reference evidence="2 3" key="1">
    <citation type="submission" date="2013-11" db="EMBL/GenBank/DDBJ databases">
        <title>The Damaraland mole rat (Fukomys damarensis) genome and evolution of African mole rats.</title>
        <authorList>
            <person name="Gladyshev V.N."/>
            <person name="Fang X."/>
        </authorList>
    </citation>
    <scope>NUCLEOTIDE SEQUENCE [LARGE SCALE GENOMIC DNA]</scope>
    <source>
        <tissue evidence="2">Liver</tissue>
    </source>
</reference>
<feature type="transmembrane region" description="Helical" evidence="1">
    <location>
        <begin position="12"/>
        <end position="35"/>
    </location>
</feature>
<keyword evidence="1" id="KW-0472">Membrane</keyword>
<proteinExistence type="predicted"/>
<gene>
    <name evidence="2" type="ORF">H920_03941</name>
</gene>
<evidence type="ECO:0000313" key="3">
    <source>
        <dbReference type="Proteomes" id="UP000028990"/>
    </source>
</evidence>
<organism evidence="2 3">
    <name type="scientific">Fukomys damarensis</name>
    <name type="common">Damaraland mole rat</name>
    <name type="synonym">Cryptomys damarensis</name>
    <dbReference type="NCBI Taxonomy" id="885580"/>
    <lineage>
        <taxon>Eukaryota</taxon>
        <taxon>Metazoa</taxon>
        <taxon>Chordata</taxon>
        <taxon>Craniata</taxon>
        <taxon>Vertebrata</taxon>
        <taxon>Euteleostomi</taxon>
        <taxon>Mammalia</taxon>
        <taxon>Eutheria</taxon>
        <taxon>Euarchontoglires</taxon>
        <taxon>Glires</taxon>
        <taxon>Rodentia</taxon>
        <taxon>Hystricomorpha</taxon>
        <taxon>Bathyergidae</taxon>
        <taxon>Fukomys</taxon>
    </lineage>
</organism>
<keyword evidence="3" id="KW-1185">Reference proteome</keyword>
<keyword evidence="1" id="KW-0812">Transmembrane</keyword>
<dbReference type="Proteomes" id="UP000028990">
    <property type="component" value="Unassembled WGS sequence"/>
</dbReference>
<feature type="transmembrane region" description="Helical" evidence="1">
    <location>
        <begin position="41"/>
        <end position="61"/>
    </location>
</feature>
<dbReference type="EMBL" id="KN121930">
    <property type="protein sequence ID" value="KFO34573.1"/>
    <property type="molecule type" value="Genomic_DNA"/>
</dbReference>
<accession>A0A091DVR5</accession>
<sequence>MIEIVTAVERKVLEVELVMAVAVGCVLVIVMLVLVGTMEEVVKTVLVGVAVAINSGLFLLINTQCQLE</sequence>
<evidence type="ECO:0000256" key="1">
    <source>
        <dbReference type="SAM" id="Phobius"/>
    </source>
</evidence>
<keyword evidence="1" id="KW-1133">Transmembrane helix</keyword>
<protein>
    <submittedName>
        <fullName evidence="2">Uncharacterized protein</fullName>
    </submittedName>
</protein>